<dbReference type="Proteomes" id="UP000789405">
    <property type="component" value="Unassembled WGS sequence"/>
</dbReference>
<dbReference type="Gene3D" id="1.10.287.1490">
    <property type="match status" value="1"/>
</dbReference>
<keyword evidence="1" id="KW-0175">Coiled coil</keyword>
<dbReference type="EMBL" id="CAJVPY010001876">
    <property type="protein sequence ID" value="CAG8540032.1"/>
    <property type="molecule type" value="Genomic_DNA"/>
</dbReference>
<evidence type="ECO:0000313" key="2">
    <source>
        <dbReference type="EMBL" id="CAG8540032.1"/>
    </source>
</evidence>
<feature type="coiled-coil region" evidence="1">
    <location>
        <begin position="119"/>
        <end position="272"/>
    </location>
</feature>
<gene>
    <name evidence="2" type="ORF">DERYTH_LOCUS4758</name>
</gene>
<sequence length="695" mass="81411">MALPSRWSVEDKYDHLRADGLAVSHTSWGRDSVLYGYYGINGKFFDGTDGSEPYGPTLEGILYPCVVLGSIASIEGNFGKKKFKYEGIYYDQANKTFIDVKWLIEQKKIFEEKGLEKQLTESQDKLNSSQKGLEELRKQLTESQKIIQSKENEIEEKNKNVSEILDKLNNTQNELEVFKKQLTESQKIIQSKEDEVEEKNKNASETLNQLNNSQKELEELRKQLTESQKIIQSKENEVVEKNKNVSEILDKLNNSQNELEVFKKQLTESQNKENILKNHSAKLYDKKSDIDEKSERSTLQNRQAEFLKKKVKDLKENETTLQNELKKKEQVIKEAKEKGKESEKKLHEQIKALQIKLKKKEQEITVANEIRKESEKLHEQIKTLQIQIKEKEYELSKEKEICEKKLKEGKRSSEALEKLHKELTKILVAQAEYKKDIEALKEKLEDPNVEKSEILSKIDELEILFSGKIADAKSIEKRMDLVRKNPDDMADELRKILESIKPTKDGLSRENTLLEDIFNFYGYGRVENHKKLKNLSIKIGYIKANLFSCPKLKPHKEEIIRKTEEFCKLVPMRKEIIQKFTNKIEQLEMEKIKECKKTIELIEIKLRECEKLLNLSIEKVPKCHRSLLEKNNHTLTTNITLNKYLTKHEIEEIIQERKKISELEDELKEKKDELKKLEEKISEGTKDKRQNSLEI</sequence>
<evidence type="ECO:0000313" key="3">
    <source>
        <dbReference type="Proteomes" id="UP000789405"/>
    </source>
</evidence>
<feature type="coiled-coil region" evidence="1">
    <location>
        <begin position="297"/>
        <end position="401"/>
    </location>
</feature>
<comment type="caution">
    <text evidence="2">The sequence shown here is derived from an EMBL/GenBank/DDBJ whole genome shotgun (WGS) entry which is preliminary data.</text>
</comment>
<accession>A0A9N9APA4</accession>
<feature type="coiled-coil region" evidence="1">
    <location>
        <begin position="646"/>
        <end position="687"/>
    </location>
</feature>
<proteinExistence type="predicted"/>
<organism evidence="2 3">
    <name type="scientific">Dentiscutata erythropus</name>
    <dbReference type="NCBI Taxonomy" id="1348616"/>
    <lineage>
        <taxon>Eukaryota</taxon>
        <taxon>Fungi</taxon>
        <taxon>Fungi incertae sedis</taxon>
        <taxon>Mucoromycota</taxon>
        <taxon>Glomeromycotina</taxon>
        <taxon>Glomeromycetes</taxon>
        <taxon>Diversisporales</taxon>
        <taxon>Gigasporaceae</taxon>
        <taxon>Dentiscutata</taxon>
    </lineage>
</organism>
<reference evidence="2" key="1">
    <citation type="submission" date="2021-06" db="EMBL/GenBank/DDBJ databases">
        <authorList>
            <person name="Kallberg Y."/>
            <person name="Tangrot J."/>
            <person name="Rosling A."/>
        </authorList>
    </citation>
    <scope>NUCLEOTIDE SEQUENCE</scope>
    <source>
        <strain evidence="2">MA453B</strain>
    </source>
</reference>
<dbReference type="AlphaFoldDB" id="A0A9N9APA4"/>
<evidence type="ECO:0000256" key="1">
    <source>
        <dbReference type="SAM" id="Coils"/>
    </source>
</evidence>
<keyword evidence="3" id="KW-1185">Reference proteome</keyword>
<dbReference type="SUPFAM" id="SSF57997">
    <property type="entry name" value="Tropomyosin"/>
    <property type="match status" value="1"/>
</dbReference>
<feature type="coiled-coil region" evidence="1">
    <location>
        <begin position="577"/>
        <end position="612"/>
    </location>
</feature>
<name>A0A9N9APA4_9GLOM</name>
<protein>
    <submittedName>
        <fullName evidence="2">21300_t:CDS:1</fullName>
    </submittedName>
</protein>